<accession>A0A7C3WXF9</accession>
<sequence>MLGINYITYKKYKDACFTIGHLYIDNKINQDFLEIPYWKLINGHLLGGYSYGELDYPISRVDLKESYNNKDVYAFVISKDGKKYPGIIIKNYGQGKLIYANLPLGYLKAYADDFPLRTLLRVFLFKIVKIPHLINSPYGKGGIVINWHVDANIDWKSIPYMLQNRYLRKDIEYSIHITAGDFRDKPGDNLGFDACGKGRKYVQKLIPFGIFGSHGGWAHNFFSNNITKGVFGEKEIYEYISQNNKCLESITGYKIIEYSAPNGVHPQPVTTKVLEKLGMYCYYYTGDNGSNPNRTFINGKMISDKVIAFPISSFGKYASFLEIKRGGIKEEEVKKWLISLADYVVRNRNIRLIYSHPYDIPLYPHALKDFLDYVENLQNMGIIHIKPMSYYAQFILRFLNTKYDINFSDGKITLSNNEKLSGIALALPQNYIIKDIPSGIILNDDKDYQYLIITDKYKDKKLSISFYLK</sequence>
<dbReference type="GO" id="GO:0005975">
    <property type="term" value="P:carbohydrate metabolic process"/>
    <property type="evidence" value="ECO:0007669"/>
    <property type="project" value="InterPro"/>
</dbReference>
<dbReference type="Gene3D" id="3.20.20.370">
    <property type="entry name" value="Glycoside hydrolase/deacetylase"/>
    <property type="match status" value="1"/>
</dbReference>
<dbReference type="SUPFAM" id="SSF88713">
    <property type="entry name" value="Glycoside hydrolase/deacetylase"/>
    <property type="match status" value="1"/>
</dbReference>
<evidence type="ECO:0000313" key="1">
    <source>
        <dbReference type="EMBL" id="HGB30854.1"/>
    </source>
</evidence>
<dbReference type="AlphaFoldDB" id="A0A7C3WXF9"/>
<evidence type="ECO:0008006" key="2">
    <source>
        <dbReference type="Google" id="ProtNLM"/>
    </source>
</evidence>
<gene>
    <name evidence="1" type="ORF">ENV35_03125</name>
</gene>
<dbReference type="InterPro" id="IPR011330">
    <property type="entry name" value="Glyco_hydro/deAcase_b/a-brl"/>
</dbReference>
<reference evidence="1" key="1">
    <citation type="journal article" date="2020" name="mSystems">
        <title>Genome- and Community-Level Interaction Insights into Carbon Utilization and Element Cycling Functions of Hydrothermarchaeota in Hydrothermal Sediment.</title>
        <authorList>
            <person name="Zhou Z."/>
            <person name="Liu Y."/>
            <person name="Xu W."/>
            <person name="Pan J."/>
            <person name="Luo Z.H."/>
            <person name="Li M."/>
        </authorList>
    </citation>
    <scope>NUCLEOTIDE SEQUENCE [LARGE SCALE GENOMIC DNA]</scope>
    <source>
        <strain evidence="1">SpSt-751</strain>
    </source>
</reference>
<proteinExistence type="predicted"/>
<organism evidence="1">
    <name type="scientific">Dictyoglomus turgidum</name>
    <dbReference type="NCBI Taxonomy" id="513050"/>
    <lineage>
        <taxon>Bacteria</taxon>
        <taxon>Pseudomonadati</taxon>
        <taxon>Dictyoglomota</taxon>
        <taxon>Dictyoglomia</taxon>
        <taxon>Dictyoglomales</taxon>
        <taxon>Dictyoglomaceae</taxon>
        <taxon>Dictyoglomus</taxon>
    </lineage>
</organism>
<name>A0A7C3WXF9_9BACT</name>
<comment type="caution">
    <text evidence="1">The sequence shown here is derived from an EMBL/GenBank/DDBJ whole genome shotgun (WGS) entry which is preliminary data.</text>
</comment>
<protein>
    <recommendedName>
        <fullName evidence="2">NodB homology domain-containing protein</fullName>
    </recommendedName>
</protein>
<dbReference type="EMBL" id="DTGA01000075">
    <property type="protein sequence ID" value="HGB30854.1"/>
    <property type="molecule type" value="Genomic_DNA"/>
</dbReference>